<sequence length="79" mass="9350">MNGFKFIQTIKELFGFMPQNAESTDKKSIKELLRKLKFRRILLKQELKNETDLLKRESIRDSIKILKKQIKKGKDLVDG</sequence>
<proteinExistence type="predicted"/>
<gene>
    <name evidence="1" type="ORF">CFH80_09715</name>
</gene>
<protein>
    <recommendedName>
        <fullName evidence="3">50S ribosomal protein L29</fullName>
    </recommendedName>
</protein>
<dbReference type="Proteomes" id="UP000231638">
    <property type="component" value="Unassembled WGS sequence"/>
</dbReference>
<dbReference type="AlphaFoldDB" id="A0A2D3WB46"/>
<name>A0A2D3WB46_9BACT</name>
<dbReference type="EMBL" id="DLUG01000252">
    <property type="protein sequence ID" value="DAB35516.1"/>
    <property type="molecule type" value="Genomic_DNA"/>
</dbReference>
<evidence type="ECO:0000313" key="1">
    <source>
        <dbReference type="EMBL" id="DAB35516.1"/>
    </source>
</evidence>
<organism evidence="1 2">
    <name type="scientific">Sulfurospirillum cavolei</name>
    <dbReference type="NCBI Taxonomy" id="366522"/>
    <lineage>
        <taxon>Bacteria</taxon>
        <taxon>Pseudomonadati</taxon>
        <taxon>Campylobacterota</taxon>
        <taxon>Epsilonproteobacteria</taxon>
        <taxon>Campylobacterales</taxon>
        <taxon>Sulfurospirillaceae</taxon>
        <taxon>Sulfurospirillum</taxon>
    </lineage>
</organism>
<evidence type="ECO:0008006" key="3">
    <source>
        <dbReference type="Google" id="ProtNLM"/>
    </source>
</evidence>
<reference evidence="1 2" key="1">
    <citation type="journal article" date="2017" name="Front. Microbiol.">
        <title>Comparative Genomic Analysis of the Class Epsilonproteobacteria and Proposed Reclassification to Epsilonbacteraeota (phyl. nov.).</title>
        <authorList>
            <person name="Waite D.W."/>
            <person name="Vanwonterghem I."/>
            <person name="Rinke C."/>
            <person name="Parks D.H."/>
            <person name="Zhang Y."/>
            <person name="Takai K."/>
            <person name="Sievert S.M."/>
            <person name="Simon J."/>
            <person name="Campbell B.J."/>
            <person name="Hanson T.E."/>
            <person name="Woyke T."/>
            <person name="Klotz M.G."/>
            <person name="Hugenholtz P."/>
        </authorList>
    </citation>
    <scope>NUCLEOTIDE SEQUENCE [LARGE SCALE GENOMIC DNA]</scope>
    <source>
        <strain evidence="1">UBA11420</strain>
    </source>
</reference>
<evidence type="ECO:0000313" key="2">
    <source>
        <dbReference type="Proteomes" id="UP000231638"/>
    </source>
</evidence>
<accession>A0A2D3WB46</accession>
<comment type="caution">
    <text evidence="1">The sequence shown here is derived from an EMBL/GenBank/DDBJ whole genome shotgun (WGS) entry which is preliminary data.</text>
</comment>
<dbReference type="STRING" id="366522.GCA_001548055_00517"/>